<dbReference type="EMBL" id="CP011388">
    <property type="protein sequence ID" value="ANE47283.1"/>
    <property type="molecule type" value="Genomic_DNA"/>
</dbReference>
<dbReference type="RefSeq" id="WP_068607675.1">
    <property type="nucleotide sequence ID" value="NZ_CP011388.1"/>
</dbReference>
<keyword evidence="3" id="KW-1185">Reference proteome</keyword>
<dbReference type="STRING" id="1178515.SY83_14535"/>
<gene>
    <name evidence="2" type="ORF">SY83_14535</name>
</gene>
<proteinExistence type="predicted"/>
<dbReference type="KEGG" id="pswu:SY83_14535"/>
<evidence type="ECO:0000256" key="1">
    <source>
        <dbReference type="SAM" id="MobiDB-lite"/>
    </source>
</evidence>
<organism evidence="2 3">
    <name type="scientific">Paenibacillus swuensis</name>
    <dbReference type="NCBI Taxonomy" id="1178515"/>
    <lineage>
        <taxon>Bacteria</taxon>
        <taxon>Bacillati</taxon>
        <taxon>Bacillota</taxon>
        <taxon>Bacilli</taxon>
        <taxon>Bacillales</taxon>
        <taxon>Paenibacillaceae</taxon>
        <taxon>Paenibacillus</taxon>
    </lineage>
</organism>
<feature type="region of interest" description="Disordered" evidence="1">
    <location>
        <begin position="59"/>
        <end position="94"/>
    </location>
</feature>
<evidence type="ECO:0000313" key="3">
    <source>
        <dbReference type="Proteomes" id="UP000076927"/>
    </source>
</evidence>
<dbReference type="PATRIC" id="fig|1178515.4.peg.2918"/>
<dbReference type="AlphaFoldDB" id="A0A172TKI9"/>
<name>A0A172TKI9_9BACL</name>
<sequence>MKAKKQSLKTLLVISLIALGVCYGLEIAQNGTESVQGPFTPVTVQPTAAGTTIILQTPTPAITPVPAPTPAPVTPQPSAAETTSPQIGPDSPLVTEMATTSQIANKTGDLLQVVSHHGIQWVVGLFDKVLK</sequence>
<reference evidence="2 3" key="1">
    <citation type="submission" date="2015-01" db="EMBL/GenBank/DDBJ databases">
        <title>Paenibacillus swuensis/DY6/whole genome sequencing.</title>
        <authorList>
            <person name="Kim M.K."/>
            <person name="Srinivasan S."/>
            <person name="Lee J.-J."/>
        </authorList>
    </citation>
    <scope>NUCLEOTIDE SEQUENCE [LARGE SCALE GENOMIC DNA]</scope>
    <source>
        <strain evidence="2 3">DY6</strain>
    </source>
</reference>
<evidence type="ECO:0000313" key="2">
    <source>
        <dbReference type="EMBL" id="ANE47283.1"/>
    </source>
</evidence>
<dbReference type="OrthoDB" id="2611684at2"/>
<feature type="compositionally biased region" description="Pro residues" evidence="1">
    <location>
        <begin position="61"/>
        <end position="75"/>
    </location>
</feature>
<accession>A0A172TKI9</accession>
<dbReference type="Proteomes" id="UP000076927">
    <property type="component" value="Chromosome"/>
</dbReference>
<protein>
    <submittedName>
        <fullName evidence="2">Uncharacterized protein</fullName>
    </submittedName>
</protein>